<dbReference type="EMBL" id="CAJVQB010004424">
    <property type="protein sequence ID" value="CAG8635509.1"/>
    <property type="molecule type" value="Genomic_DNA"/>
</dbReference>
<reference evidence="1 2" key="1">
    <citation type="submission" date="2021-06" db="EMBL/GenBank/DDBJ databases">
        <authorList>
            <person name="Kallberg Y."/>
            <person name="Tangrot J."/>
            <person name="Rosling A."/>
        </authorList>
    </citation>
    <scope>NUCLEOTIDE SEQUENCE [LARGE SCALE GENOMIC DNA]</scope>
    <source>
        <strain evidence="1 2">120-4 pot B 10/14</strain>
    </source>
</reference>
<proteinExistence type="predicted"/>
<organism evidence="1 2">
    <name type="scientific">Gigaspora margarita</name>
    <dbReference type="NCBI Taxonomy" id="4874"/>
    <lineage>
        <taxon>Eukaryota</taxon>
        <taxon>Fungi</taxon>
        <taxon>Fungi incertae sedis</taxon>
        <taxon>Mucoromycota</taxon>
        <taxon>Glomeromycotina</taxon>
        <taxon>Glomeromycetes</taxon>
        <taxon>Diversisporales</taxon>
        <taxon>Gigasporaceae</taxon>
        <taxon>Gigaspora</taxon>
    </lineage>
</organism>
<name>A0ABN7UPC1_GIGMA</name>
<dbReference type="Proteomes" id="UP000789901">
    <property type="component" value="Unassembled WGS sequence"/>
</dbReference>
<evidence type="ECO:0000313" key="2">
    <source>
        <dbReference type="Proteomes" id="UP000789901"/>
    </source>
</evidence>
<accession>A0ABN7UPC1</accession>
<gene>
    <name evidence="1" type="ORF">GMARGA_LOCUS8562</name>
</gene>
<dbReference type="InterPro" id="IPR027417">
    <property type="entry name" value="P-loop_NTPase"/>
</dbReference>
<sequence>MFLYLAIYSYKFSFTAIGENKRRWTVNSAILDASFWKIYTGVSNNGKVEKPWDCLHLYSIIFEQCNMPTIDTFWLTFGAALYITASKYFEKDDIKSATDFMMKLAKEYWNDNHVVLFIDEFDTLFEAHDKIRSSFLRTIRAIKTAKNYYALLSSVAIGPFSILNLSSERMTMSPFNVKESFRNPNFMLEQVQTIFKEFENEFNLTINPEIIEDIYNRTNGGIHAALVCLCGKNINSHLISKLNKNRRLRSSTWLNFVISSMGERIFDYSTFRRMITSLRKEEFRPAIELLRSAFLGFFDFEQIHSLKERKLAEFLTAEGVLIRDEIVPYNFRMSSIFVDDLIQREVIPVLYESAPTCAVPRKGNSLDTLKILQMAIQFFDKTIIFNRFTRSFKIAHALYVDGEKKRQVPREDKHTYSDIVITTKRQRIVLEILATASESNLNNHFEKVLAYANKLFADNI</sequence>
<comment type="caution">
    <text evidence="1">The sequence shown here is derived from an EMBL/GenBank/DDBJ whole genome shotgun (WGS) entry which is preliminary data.</text>
</comment>
<dbReference type="SUPFAM" id="SSF52540">
    <property type="entry name" value="P-loop containing nucleoside triphosphate hydrolases"/>
    <property type="match status" value="1"/>
</dbReference>
<keyword evidence="2" id="KW-1185">Reference proteome</keyword>
<evidence type="ECO:0000313" key="1">
    <source>
        <dbReference type="EMBL" id="CAG8635509.1"/>
    </source>
</evidence>
<protein>
    <submittedName>
        <fullName evidence="1">29720_t:CDS:1</fullName>
    </submittedName>
</protein>